<dbReference type="InterPro" id="IPR001872">
    <property type="entry name" value="Peptidase_A8"/>
</dbReference>
<organism evidence="12 13">
    <name type="scientific">Erysipelothrix piscisicarius</name>
    <dbReference type="NCBI Taxonomy" id="2485784"/>
    <lineage>
        <taxon>Bacteria</taxon>
        <taxon>Bacillati</taxon>
        <taxon>Bacillota</taxon>
        <taxon>Erysipelotrichia</taxon>
        <taxon>Erysipelotrichales</taxon>
        <taxon>Erysipelotrichaceae</taxon>
        <taxon>Erysipelothrix</taxon>
    </lineage>
</organism>
<keyword evidence="2 9" id="KW-1003">Cell membrane</keyword>
<comment type="caution">
    <text evidence="9">Lacks conserved residue(s) required for the propagation of feature annotation.</text>
</comment>
<comment type="pathway">
    <text evidence="9">Protein modification; lipoprotein biosynthesis (signal peptide cleavage).</text>
</comment>
<dbReference type="GO" id="GO:0004190">
    <property type="term" value="F:aspartic-type endopeptidase activity"/>
    <property type="evidence" value="ECO:0007669"/>
    <property type="project" value="UniProtKB-UniRule"/>
</dbReference>
<feature type="transmembrane region" description="Helical" evidence="9">
    <location>
        <begin position="60"/>
        <end position="77"/>
    </location>
</feature>
<evidence type="ECO:0000256" key="1">
    <source>
        <dbReference type="ARBA" id="ARBA00006139"/>
    </source>
</evidence>
<feature type="transmembrane region" description="Helical" evidence="9">
    <location>
        <begin position="84"/>
        <end position="101"/>
    </location>
</feature>
<dbReference type="NCBIfam" id="TIGR00077">
    <property type="entry name" value="lspA"/>
    <property type="match status" value="1"/>
</dbReference>
<dbReference type="PRINTS" id="PR00781">
    <property type="entry name" value="LIPOSIGPTASE"/>
</dbReference>
<keyword evidence="13" id="KW-1185">Reference proteome</keyword>
<comment type="subcellular location">
    <subcellularLocation>
        <location evidence="9">Cell membrane</location>
        <topology evidence="9">Multi-pass membrane protein</topology>
    </subcellularLocation>
</comment>
<dbReference type="PANTHER" id="PTHR33695:SF1">
    <property type="entry name" value="LIPOPROTEIN SIGNAL PEPTIDASE"/>
    <property type="match status" value="1"/>
</dbReference>
<sequence>MKKRLGLLSVVIIVIDLLSKTWIDKTIPLWESLHVIPGFFSLRYVRNTGAAWSLLDGQKWLFIVLASAVCIVLAYYYVKEDKPVILTAIALIFAGTFGNLFDRAVYGYVRDMFAFNIFGYQFPVFNVADMSLVVGVCILAIVLYLDERGQKYE</sequence>
<dbReference type="UniPathway" id="UPA00665"/>
<keyword evidence="7 9" id="KW-1133">Transmembrane helix</keyword>
<evidence type="ECO:0000313" key="12">
    <source>
        <dbReference type="EMBL" id="AZK44125.1"/>
    </source>
</evidence>
<name>A0A3Q8S2P7_9FIRM</name>
<dbReference type="HAMAP" id="MF_00161">
    <property type="entry name" value="LspA"/>
    <property type="match status" value="1"/>
</dbReference>
<evidence type="ECO:0000256" key="7">
    <source>
        <dbReference type="ARBA" id="ARBA00022989"/>
    </source>
</evidence>
<reference evidence="12 13" key="1">
    <citation type="journal article" date="2020" name="Int. J. Syst. Evol. Microbiol.">
        <title>Description of Erysipelothrix piscisicarius sp. nov., an emergent fish pathogen, and assessment of virulence using a tiger barb (Puntigrus tetrazona) infection model.</title>
        <authorList>
            <person name="Pomaranski E.K."/>
            <person name="Griffin M.J."/>
            <person name="Camus A.C."/>
            <person name="Armwood A.R."/>
            <person name="Shelley J."/>
            <person name="Waldbieser G.C."/>
            <person name="LaFrentz B.R."/>
            <person name="Garcia J.C."/>
            <person name="Yanong R."/>
            <person name="Soto E."/>
        </authorList>
    </citation>
    <scope>NUCLEOTIDE SEQUENCE [LARGE SCALE GENOMIC DNA]</scope>
    <source>
        <strain evidence="12 13">15TAL0474</strain>
    </source>
</reference>
<dbReference type="Pfam" id="PF01252">
    <property type="entry name" value="Peptidase_A8"/>
    <property type="match status" value="1"/>
</dbReference>
<proteinExistence type="inferred from homology"/>
<dbReference type="GO" id="GO:0005886">
    <property type="term" value="C:plasma membrane"/>
    <property type="evidence" value="ECO:0007669"/>
    <property type="project" value="UniProtKB-SubCell"/>
</dbReference>
<comment type="function">
    <text evidence="9 10">This protein specifically catalyzes the removal of signal peptides from prolipoproteins.</text>
</comment>
<evidence type="ECO:0000256" key="2">
    <source>
        <dbReference type="ARBA" id="ARBA00022475"/>
    </source>
</evidence>
<dbReference type="PANTHER" id="PTHR33695">
    <property type="entry name" value="LIPOPROTEIN SIGNAL PEPTIDASE"/>
    <property type="match status" value="1"/>
</dbReference>
<evidence type="ECO:0000256" key="10">
    <source>
        <dbReference type="RuleBase" id="RU000594"/>
    </source>
</evidence>
<comment type="similarity">
    <text evidence="1 9 11">Belongs to the peptidase A8 family.</text>
</comment>
<evidence type="ECO:0000256" key="9">
    <source>
        <dbReference type="HAMAP-Rule" id="MF_00161"/>
    </source>
</evidence>
<evidence type="ECO:0000256" key="8">
    <source>
        <dbReference type="ARBA" id="ARBA00023136"/>
    </source>
</evidence>
<dbReference type="EMBL" id="CP034234">
    <property type="protein sequence ID" value="AZK44125.1"/>
    <property type="molecule type" value="Genomic_DNA"/>
</dbReference>
<comment type="catalytic activity">
    <reaction evidence="9 10">
        <text>Release of signal peptides from bacterial membrane prolipoproteins. Hydrolyzes -Xaa-Yaa-Zaa-|-(S,diacylglyceryl)Cys-, in which Xaa is hydrophobic (preferably Leu), and Yaa (Ala or Ser) and Zaa (Gly or Ala) have small, neutral side chains.</text>
        <dbReference type="EC" id="3.4.23.36"/>
    </reaction>
</comment>
<evidence type="ECO:0000256" key="5">
    <source>
        <dbReference type="ARBA" id="ARBA00022750"/>
    </source>
</evidence>
<dbReference type="GO" id="GO:0006508">
    <property type="term" value="P:proteolysis"/>
    <property type="evidence" value="ECO:0007669"/>
    <property type="project" value="UniProtKB-KW"/>
</dbReference>
<dbReference type="KEGG" id="eri:EEI45_04620"/>
<accession>A0A3Q8S2P7</accession>
<keyword evidence="3 9" id="KW-0645">Protease</keyword>
<feature type="transmembrane region" description="Helical" evidence="9">
    <location>
        <begin position="121"/>
        <end position="145"/>
    </location>
</feature>
<evidence type="ECO:0000256" key="4">
    <source>
        <dbReference type="ARBA" id="ARBA00022692"/>
    </source>
</evidence>
<feature type="active site" evidence="9">
    <location>
        <position position="111"/>
    </location>
</feature>
<dbReference type="RefSeq" id="WP_125164308.1">
    <property type="nucleotide sequence ID" value="NZ_CP034234.1"/>
</dbReference>
<evidence type="ECO:0000256" key="6">
    <source>
        <dbReference type="ARBA" id="ARBA00022801"/>
    </source>
</evidence>
<dbReference type="AlphaFoldDB" id="A0A3Q8S2P7"/>
<keyword evidence="4 9" id="KW-0812">Transmembrane</keyword>
<feature type="active site" evidence="9">
    <location>
        <position position="129"/>
    </location>
</feature>
<evidence type="ECO:0000256" key="11">
    <source>
        <dbReference type="RuleBase" id="RU004181"/>
    </source>
</evidence>
<keyword evidence="8 9" id="KW-0472">Membrane</keyword>
<evidence type="ECO:0000256" key="3">
    <source>
        <dbReference type="ARBA" id="ARBA00022670"/>
    </source>
</evidence>
<keyword evidence="6 9" id="KW-0378">Hydrolase</keyword>
<protein>
    <recommendedName>
        <fullName evidence="9">Lipoprotein signal peptidase</fullName>
        <ecNumber evidence="9">3.4.23.36</ecNumber>
    </recommendedName>
    <alternativeName>
        <fullName evidence="9">Prolipoprotein signal peptidase</fullName>
    </alternativeName>
    <alternativeName>
        <fullName evidence="9">Signal peptidase II</fullName>
        <shortName evidence="9">SPase II</shortName>
    </alternativeName>
</protein>
<dbReference type="EC" id="3.4.23.36" evidence="9"/>
<gene>
    <name evidence="9 12" type="primary">lspA</name>
    <name evidence="12" type="ORF">EEI45_04620</name>
</gene>
<keyword evidence="5 9" id="KW-0064">Aspartyl protease</keyword>
<dbReference type="Proteomes" id="UP000278804">
    <property type="component" value="Chromosome"/>
</dbReference>
<evidence type="ECO:0000313" key="13">
    <source>
        <dbReference type="Proteomes" id="UP000278804"/>
    </source>
</evidence>
<dbReference type="PROSITE" id="PS00855">
    <property type="entry name" value="SPASE_II"/>
    <property type="match status" value="1"/>
</dbReference>